<dbReference type="OrthoDB" id="3227842at2"/>
<dbReference type="InterPro" id="IPR041033">
    <property type="entry name" value="SpaA_PFL_dom_1"/>
</dbReference>
<dbReference type="GeneID" id="98296175"/>
<evidence type="ECO:0000256" key="1">
    <source>
        <dbReference type="SAM" id="MobiDB-lite"/>
    </source>
</evidence>
<dbReference type="Gene3D" id="2.60.40.10">
    <property type="entry name" value="Immunoglobulins"/>
    <property type="match status" value="1"/>
</dbReference>
<keyword evidence="5" id="KW-1185">Reference proteome</keyword>
<dbReference type="Proteomes" id="UP000216451">
    <property type="component" value="Unassembled WGS sequence"/>
</dbReference>
<feature type="region of interest" description="Disordered" evidence="1">
    <location>
        <begin position="428"/>
        <end position="450"/>
    </location>
</feature>
<accession>A0A261G3K9</accession>
<dbReference type="RefSeq" id="WP_094694409.1">
    <property type="nucleotide sequence ID" value="NZ_JBDNSG010000004.1"/>
</dbReference>
<feature type="transmembrane region" description="Helical" evidence="2">
    <location>
        <begin position="821"/>
        <end position="841"/>
    </location>
</feature>
<keyword evidence="2" id="KW-0472">Membrane</keyword>
<evidence type="ECO:0000313" key="5">
    <source>
        <dbReference type="Proteomes" id="UP000216451"/>
    </source>
</evidence>
<organism evidence="4 5">
    <name type="scientific">Bifidobacterium aquikefiri</name>
    <dbReference type="NCBI Taxonomy" id="1653207"/>
    <lineage>
        <taxon>Bacteria</taxon>
        <taxon>Bacillati</taxon>
        <taxon>Actinomycetota</taxon>
        <taxon>Actinomycetes</taxon>
        <taxon>Bifidobacteriales</taxon>
        <taxon>Bifidobacteriaceae</taxon>
        <taxon>Bifidobacterium</taxon>
    </lineage>
</organism>
<dbReference type="AlphaFoldDB" id="A0A261G3K9"/>
<evidence type="ECO:0000313" key="4">
    <source>
        <dbReference type="EMBL" id="OZG65773.1"/>
    </source>
</evidence>
<dbReference type="Pfam" id="PF17802">
    <property type="entry name" value="SpaA"/>
    <property type="match status" value="1"/>
</dbReference>
<proteinExistence type="predicted"/>
<feature type="domain" description="SpaA-like prealbumin fold" evidence="3">
    <location>
        <begin position="641"/>
        <end position="736"/>
    </location>
</feature>
<evidence type="ECO:0000259" key="3">
    <source>
        <dbReference type="Pfam" id="PF17802"/>
    </source>
</evidence>
<reference evidence="4 5" key="1">
    <citation type="journal article" date="2017" name="BMC Genomics">
        <title>Comparative genomic and phylogenomic analyses of the Bifidobacteriaceae family.</title>
        <authorList>
            <person name="Lugli G.A."/>
            <person name="Milani C."/>
            <person name="Turroni F."/>
            <person name="Duranti S."/>
            <person name="Mancabelli L."/>
            <person name="Mangifesta M."/>
            <person name="Ferrario C."/>
            <person name="Modesto M."/>
            <person name="Mattarelli P."/>
            <person name="Jiri K."/>
            <person name="van Sinderen D."/>
            <person name="Ventura M."/>
        </authorList>
    </citation>
    <scope>NUCLEOTIDE SEQUENCE [LARGE SCALE GENOMIC DNA]</scope>
    <source>
        <strain evidence="4 5">LMG 28769</strain>
    </source>
</reference>
<keyword evidence="2" id="KW-1133">Transmembrane helix</keyword>
<keyword evidence="2" id="KW-0812">Transmembrane</keyword>
<dbReference type="EMBL" id="MWXA01000007">
    <property type="protein sequence ID" value="OZG65773.1"/>
    <property type="molecule type" value="Genomic_DNA"/>
</dbReference>
<gene>
    <name evidence="4" type="ORF">BAQU_1511</name>
</gene>
<dbReference type="GO" id="GO:0005975">
    <property type="term" value="P:carbohydrate metabolic process"/>
    <property type="evidence" value="ECO:0007669"/>
    <property type="project" value="UniProtKB-ARBA"/>
</dbReference>
<sequence length="861" mass="91921">MQDRNSDKAGNALRRRCATLGTPFAGMVMTLLFVALLSVALCGSLSSTASAADTGAYAESTTSPQITVTGDATRGHTFWAYKIAEYADVKEVNGKPVSAALRTLEGGVNASPNTLSDGSTIGGSDDPLNFKQTLALEIAAIEGMRTGNKPTVDTDGLIEGIDPLHWASASWQTKVSEQNADPWFNTNTQTTGPFRQLADWLEEELGVTETNDCVAGTDTSCFGLYFDQETGEEYADGKSRAVFDLDDAADPEISQVIGSHPDAYGAGLYVLLHPHPQDHYGTPLAGTHAPAMILGTKIPLTHDGSTTFFDMYNSAGTEVLHRLGNLKVKGDAVGANIEIDHPSKSDHPTYPMGELVPYVITTNIPYFDNFLKESGHAAYEGGRTAGSALANGTPILNAFGNQAAALQSGSTVSESSSVSSGAIKSAESLSASSKSSTGTNTPVDKQLSTLSSESASSETLILNHAVMQSPSKLSTTQLRTAQGAQVYQVADEAKNPVRFDIALDYRGTGLSDADPKAMTVTVGSTTLQYQQNCELGATNTDTSCFAFRQSASNAQGERYFVVQLPDWVLRANGGETVTVQYQQRILVGAADDNGSIATNENTLATVEFTNNSYMHDYTDFTDSTMYGSITSTHAAVFTFPLTITKVDSRSNETLSGAEFTVSASDVNQCFTLRSDVYHRTSGAPCGDGETQSLKADDSGRVRIKGLEADSDYRVQEVKQPQGYSADNLTMVDFTVRIDPTYNSDSMPTEVLAAEYLYAGANFMHPNGLPAYLRPATNEWVNDVDHIKHTFYAHEIDVLNGKTSQDVNAIAPFPWDTLAKTGVGMALFALIAAMILLIGVLLKRRKAKESESEGTKVGVSAP</sequence>
<dbReference type="InterPro" id="IPR013783">
    <property type="entry name" value="Ig-like_fold"/>
</dbReference>
<comment type="caution">
    <text evidence="4">The sequence shown here is derived from an EMBL/GenBank/DDBJ whole genome shotgun (WGS) entry which is preliminary data.</text>
</comment>
<protein>
    <recommendedName>
        <fullName evidence="3">SpaA-like prealbumin fold domain-containing protein</fullName>
    </recommendedName>
</protein>
<name>A0A261G3K9_9BIFI</name>
<evidence type="ECO:0000256" key="2">
    <source>
        <dbReference type="SAM" id="Phobius"/>
    </source>
</evidence>